<reference evidence="1 2" key="1">
    <citation type="submission" date="2017-05" db="EMBL/GenBank/DDBJ databases">
        <authorList>
            <person name="Varghese N."/>
            <person name="Submissions S."/>
        </authorList>
    </citation>
    <scope>NUCLEOTIDE SEQUENCE [LARGE SCALE GENOMIC DNA]</scope>
    <source>
        <strain evidence="1 2">DSM 27040</strain>
    </source>
</reference>
<dbReference type="AlphaFoldDB" id="A0A521BWH8"/>
<gene>
    <name evidence="1" type="ORF">SAMN06265379_102143</name>
</gene>
<evidence type="ECO:0000313" key="2">
    <source>
        <dbReference type="Proteomes" id="UP000319040"/>
    </source>
</evidence>
<keyword evidence="2" id="KW-1185">Reference proteome</keyword>
<proteinExistence type="predicted"/>
<dbReference type="EMBL" id="FXTB01000002">
    <property type="protein sequence ID" value="SMO51543.1"/>
    <property type="molecule type" value="Genomic_DNA"/>
</dbReference>
<sequence>MYQLQEYNINFKSLKDGKHHFHFSIGQLFFKAVEESIIADGDFEIEVELDKKTQMLQLDFNIHGSVKGICDNCLGALTVPVSYQGAVYVKFGIEYDESNEEVIVLPQDESKINIAHLIYEYIVVSMPLRSVHEDYKSCDPEMKARLEEFSGEYHHNDSKEEEITDPRWDALKKLKYNNNK</sequence>
<dbReference type="RefSeq" id="WP_142532459.1">
    <property type="nucleotide sequence ID" value="NZ_FXTB01000002.1"/>
</dbReference>
<dbReference type="OrthoDB" id="1524821at2"/>
<dbReference type="Proteomes" id="UP000319040">
    <property type="component" value="Unassembled WGS sequence"/>
</dbReference>
<organism evidence="1 2">
    <name type="scientific">Saccharicrinis carchari</name>
    <dbReference type="NCBI Taxonomy" id="1168039"/>
    <lineage>
        <taxon>Bacteria</taxon>
        <taxon>Pseudomonadati</taxon>
        <taxon>Bacteroidota</taxon>
        <taxon>Bacteroidia</taxon>
        <taxon>Marinilabiliales</taxon>
        <taxon>Marinilabiliaceae</taxon>
        <taxon>Saccharicrinis</taxon>
    </lineage>
</organism>
<dbReference type="Pfam" id="PF02620">
    <property type="entry name" value="YceD"/>
    <property type="match status" value="1"/>
</dbReference>
<dbReference type="InterPro" id="IPR003772">
    <property type="entry name" value="YceD"/>
</dbReference>
<protein>
    <submittedName>
        <fullName evidence="1">Uncharacterized metal-binding protein YceD, DUF177 family</fullName>
    </submittedName>
</protein>
<name>A0A521BWH8_SACCC</name>
<evidence type="ECO:0000313" key="1">
    <source>
        <dbReference type="EMBL" id="SMO51543.1"/>
    </source>
</evidence>
<accession>A0A521BWH8</accession>